<proteinExistence type="predicted"/>
<dbReference type="RefSeq" id="WP_142494964.1">
    <property type="nucleotide sequence ID" value="NZ_FXTO01000048.1"/>
</dbReference>
<name>A0A521FRT4_9RHOB</name>
<protein>
    <submittedName>
        <fullName evidence="2">Uncharacterized protein</fullName>
    </submittedName>
</protein>
<dbReference type="EMBL" id="FXTO01000048">
    <property type="protein sequence ID" value="SMO98943.1"/>
    <property type="molecule type" value="Genomic_DNA"/>
</dbReference>
<feature type="region of interest" description="Disordered" evidence="1">
    <location>
        <begin position="77"/>
        <end position="118"/>
    </location>
</feature>
<organism evidence="2 3">
    <name type="scientific">Thalassovita litoralis</name>
    <dbReference type="NCBI Taxonomy" id="1010611"/>
    <lineage>
        <taxon>Bacteria</taxon>
        <taxon>Pseudomonadati</taxon>
        <taxon>Pseudomonadota</taxon>
        <taxon>Alphaproteobacteria</taxon>
        <taxon>Rhodobacterales</taxon>
        <taxon>Roseobacteraceae</taxon>
        <taxon>Thalassovita</taxon>
    </lineage>
</organism>
<feature type="compositionally biased region" description="Low complexity" evidence="1">
    <location>
        <begin position="96"/>
        <end position="109"/>
    </location>
</feature>
<gene>
    <name evidence="2" type="ORF">SAMN06265173_14810</name>
</gene>
<dbReference type="OrthoDB" id="9983905at2"/>
<keyword evidence="3" id="KW-1185">Reference proteome</keyword>
<sequence length="118" mass="12067">MKRVTVIAAAGATVRGPARLRLTRDQHALRVLVLGGKFPRGGVVELDGDQALTFKRGESFDLEQPSGRLNRALLEFEEDQPVVDADPAPSGGGQGSAPPDLTGAAPGVPGQDGAGQGG</sequence>
<evidence type="ECO:0000313" key="3">
    <source>
        <dbReference type="Proteomes" id="UP000316030"/>
    </source>
</evidence>
<dbReference type="AlphaFoldDB" id="A0A521FRT4"/>
<reference evidence="2 3" key="1">
    <citation type="submission" date="2017-05" db="EMBL/GenBank/DDBJ databases">
        <authorList>
            <person name="Varghese N."/>
            <person name="Submissions S."/>
        </authorList>
    </citation>
    <scope>NUCLEOTIDE SEQUENCE [LARGE SCALE GENOMIC DNA]</scope>
    <source>
        <strain evidence="2 3">DSM 29506</strain>
    </source>
</reference>
<evidence type="ECO:0000313" key="2">
    <source>
        <dbReference type="EMBL" id="SMO98943.1"/>
    </source>
</evidence>
<accession>A0A521FRT4</accession>
<evidence type="ECO:0000256" key="1">
    <source>
        <dbReference type="SAM" id="MobiDB-lite"/>
    </source>
</evidence>
<dbReference type="Proteomes" id="UP000316030">
    <property type="component" value="Unassembled WGS sequence"/>
</dbReference>